<dbReference type="Proteomes" id="UP000198870">
    <property type="component" value="Unassembled WGS sequence"/>
</dbReference>
<keyword evidence="3" id="KW-1185">Reference proteome</keyword>
<sequence length="143" mass="16060">MSAETPNPIQEEQTHEAPASRRRVRTKPVSIDSLFKTIIKSYDIPSRQDIEKLSAQIDRLEKLIRQTSGRGYVASAGKEKGDRSEMTASGTVLKVIKSSRNGADFAKIQAKTGFEDKKLRNIIFRLNKIGRIKRKTRGVYIAA</sequence>
<name>A0A1G5CLV0_9BACT</name>
<dbReference type="EMBL" id="FMUX01000003">
    <property type="protein sequence ID" value="SCY03277.1"/>
    <property type="molecule type" value="Genomic_DNA"/>
</dbReference>
<organism evidence="2 3">
    <name type="scientific">Desulfoluna spongiiphila</name>
    <dbReference type="NCBI Taxonomy" id="419481"/>
    <lineage>
        <taxon>Bacteria</taxon>
        <taxon>Pseudomonadati</taxon>
        <taxon>Thermodesulfobacteriota</taxon>
        <taxon>Desulfobacteria</taxon>
        <taxon>Desulfobacterales</taxon>
        <taxon>Desulfolunaceae</taxon>
        <taxon>Desulfoluna</taxon>
    </lineage>
</organism>
<accession>A0A1G5CLV0</accession>
<feature type="region of interest" description="Disordered" evidence="1">
    <location>
        <begin position="1"/>
        <end position="26"/>
    </location>
</feature>
<dbReference type="AlphaFoldDB" id="A0A1G5CLV0"/>
<reference evidence="2 3" key="1">
    <citation type="submission" date="2016-10" db="EMBL/GenBank/DDBJ databases">
        <authorList>
            <person name="de Groot N.N."/>
        </authorList>
    </citation>
    <scope>NUCLEOTIDE SEQUENCE [LARGE SCALE GENOMIC DNA]</scope>
    <source>
        <strain evidence="2 3">AA1</strain>
    </source>
</reference>
<evidence type="ECO:0008006" key="4">
    <source>
        <dbReference type="Google" id="ProtNLM"/>
    </source>
</evidence>
<proteinExistence type="predicted"/>
<protein>
    <recommendedName>
        <fullName evidence="4">Replication protein A C terminal</fullName>
    </recommendedName>
</protein>
<gene>
    <name evidence="2" type="ORF">SAMN05216233_10389</name>
</gene>
<dbReference type="RefSeq" id="WP_092209185.1">
    <property type="nucleotide sequence ID" value="NZ_FMUX01000003.1"/>
</dbReference>
<feature type="compositionally biased region" description="Polar residues" evidence="1">
    <location>
        <begin position="1"/>
        <end position="11"/>
    </location>
</feature>
<evidence type="ECO:0000313" key="2">
    <source>
        <dbReference type="EMBL" id="SCY03277.1"/>
    </source>
</evidence>
<evidence type="ECO:0000313" key="3">
    <source>
        <dbReference type="Proteomes" id="UP000198870"/>
    </source>
</evidence>
<evidence type="ECO:0000256" key="1">
    <source>
        <dbReference type="SAM" id="MobiDB-lite"/>
    </source>
</evidence>
<dbReference type="OrthoDB" id="5421084at2"/>